<dbReference type="InterPro" id="IPR036388">
    <property type="entry name" value="WH-like_DNA-bd_sf"/>
</dbReference>
<keyword evidence="2" id="KW-1185">Reference proteome</keyword>
<dbReference type="Gene3D" id="1.10.10.10">
    <property type="entry name" value="Winged helix-like DNA-binding domain superfamily/Winged helix DNA-binding domain"/>
    <property type="match status" value="1"/>
</dbReference>
<dbReference type="Proteomes" id="UP000199199">
    <property type="component" value="Unassembled WGS sequence"/>
</dbReference>
<dbReference type="AlphaFoldDB" id="A0A1I6SHT4"/>
<proteinExistence type="predicted"/>
<sequence length="141" mass="16038">MCVILIQEGVMVSPTYQDETGVVDQRDRIFDALSSRPRRQLLVSLLEAQPAEFLDLPQAALGREPAAEDRELRAALVHRHLPLLADYGFVRWETDPLRVQRGPELDVLEPVVRTLAVRTETVPPLVVGDIRLEYDSERRTE</sequence>
<evidence type="ECO:0000313" key="2">
    <source>
        <dbReference type="Proteomes" id="UP000199199"/>
    </source>
</evidence>
<dbReference type="EMBL" id="FOZS01000002">
    <property type="protein sequence ID" value="SFS76497.1"/>
    <property type="molecule type" value="Genomic_DNA"/>
</dbReference>
<name>A0A1I6SHT4_9EURY</name>
<organism evidence="1 2">
    <name type="scientific">Halostagnicola kamekurae</name>
    <dbReference type="NCBI Taxonomy" id="619731"/>
    <lineage>
        <taxon>Archaea</taxon>
        <taxon>Methanobacteriati</taxon>
        <taxon>Methanobacteriota</taxon>
        <taxon>Stenosarchaea group</taxon>
        <taxon>Halobacteria</taxon>
        <taxon>Halobacteriales</taxon>
        <taxon>Natrialbaceae</taxon>
        <taxon>Halostagnicola</taxon>
    </lineage>
</organism>
<evidence type="ECO:0000313" key="1">
    <source>
        <dbReference type="EMBL" id="SFS76497.1"/>
    </source>
</evidence>
<protein>
    <recommendedName>
        <fullName evidence="3">ArsR family transcriptional regulator</fullName>
    </recommendedName>
</protein>
<reference evidence="2" key="1">
    <citation type="submission" date="2016-10" db="EMBL/GenBank/DDBJ databases">
        <authorList>
            <person name="Varghese N."/>
            <person name="Submissions S."/>
        </authorList>
    </citation>
    <scope>NUCLEOTIDE SEQUENCE [LARGE SCALE GENOMIC DNA]</scope>
    <source>
        <strain evidence="2">DSM 22427</strain>
    </source>
</reference>
<gene>
    <name evidence="1" type="ORF">SAMN04488556_2685</name>
</gene>
<evidence type="ECO:0008006" key="3">
    <source>
        <dbReference type="Google" id="ProtNLM"/>
    </source>
</evidence>
<accession>A0A1I6SHT4</accession>